<accession>E0TDX6</accession>
<evidence type="ECO:0000256" key="2">
    <source>
        <dbReference type="ARBA" id="ARBA00022676"/>
    </source>
</evidence>
<dbReference type="SUPFAM" id="SSF53448">
    <property type="entry name" value="Nucleotide-diphospho-sugar transferases"/>
    <property type="match status" value="1"/>
</dbReference>
<evidence type="ECO:0000256" key="6">
    <source>
        <dbReference type="ARBA" id="ARBA00022989"/>
    </source>
</evidence>
<dbReference type="GO" id="GO:0005886">
    <property type="term" value="C:plasma membrane"/>
    <property type="evidence" value="ECO:0007669"/>
    <property type="project" value="TreeGrafter"/>
</dbReference>
<evidence type="ECO:0000256" key="3">
    <source>
        <dbReference type="ARBA" id="ARBA00022679"/>
    </source>
</evidence>
<evidence type="ECO:0000256" key="4">
    <source>
        <dbReference type="ARBA" id="ARBA00022692"/>
    </source>
</evidence>
<dbReference type="PANTHER" id="PTHR48090">
    <property type="entry name" value="UNDECAPRENYL-PHOSPHATE 4-DEOXY-4-FORMAMIDO-L-ARABINOSE TRANSFERASE-RELATED"/>
    <property type="match status" value="1"/>
</dbReference>
<reference evidence="10 11" key="2">
    <citation type="journal article" date="2011" name="J. Bacteriol.">
        <title>Complete genome sequence of strain HTCC2503T of Parvularcula bermudensis, the type species of the order "Parvularculales" in the class Alphaproteobacteria.</title>
        <authorList>
            <person name="Oh H.M."/>
            <person name="Kang I."/>
            <person name="Vergin K.L."/>
            <person name="Kang D."/>
            <person name="Rhee K.H."/>
            <person name="Giovannoni S.J."/>
            <person name="Cho J.C."/>
        </authorList>
    </citation>
    <scope>NUCLEOTIDE SEQUENCE [LARGE SCALE GENOMIC DNA]</scope>
    <source>
        <strain evidence="11">ATCC BAA-594 / HTCC2503 / KCTC 12087</strain>
    </source>
</reference>
<feature type="domain" description="Glycosyltransferase 2-like" evidence="9">
    <location>
        <begin position="10"/>
        <end position="138"/>
    </location>
</feature>
<dbReference type="Pfam" id="PF00535">
    <property type="entry name" value="Glycos_transf_2"/>
    <property type="match status" value="1"/>
</dbReference>
<keyword evidence="4 8" id="KW-0812">Transmembrane</keyword>
<keyword evidence="3 10" id="KW-0808">Transferase</keyword>
<keyword evidence="7 8" id="KW-0472">Membrane</keyword>
<keyword evidence="2" id="KW-0328">Glycosyltransferase</keyword>
<feature type="transmembrane region" description="Helical" evidence="8">
    <location>
        <begin position="232"/>
        <end position="255"/>
    </location>
</feature>
<dbReference type="OrthoDB" id="9807795at2"/>
<gene>
    <name evidence="10" type="ordered locus">PB2503_11904</name>
</gene>
<evidence type="ECO:0000256" key="1">
    <source>
        <dbReference type="ARBA" id="ARBA00022475"/>
    </source>
</evidence>
<evidence type="ECO:0000259" key="9">
    <source>
        <dbReference type="Pfam" id="PF00535"/>
    </source>
</evidence>
<evidence type="ECO:0000256" key="7">
    <source>
        <dbReference type="ARBA" id="ARBA00023136"/>
    </source>
</evidence>
<keyword evidence="6 8" id="KW-1133">Transmembrane helix</keyword>
<protein>
    <submittedName>
        <fullName evidence="10">Putative glycosyl transferase</fullName>
    </submittedName>
</protein>
<dbReference type="InterPro" id="IPR050256">
    <property type="entry name" value="Glycosyltransferase_2"/>
</dbReference>
<evidence type="ECO:0000313" key="10">
    <source>
        <dbReference type="EMBL" id="ADM10425.1"/>
    </source>
</evidence>
<dbReference type="Proteomes" id="UP000001302">
    <property type="component" value="Chromosome"/>
</dbReference>
<evidence type="ECO:0000256" key="8">
    <source>
        <dbReference type="SAM" id="Phobius"/>
    </source>
</evidence>
<dbReference type="GO" id="GO:0009103">
    <property type="term" value="P:lipopolysaccharide biosynthetic process"/>
    <property type="evidence" value="ECO:0007669"/>
    <property type="project" value="UniProtKB-KW"/>
</dbReference>
<dbReference type="KEGG" id="pbr:PB2503_11904"/>
<dbReference type="AlphaFoldDB" id="E0TDX6"/>
<dbReference type="GO" id="GO:0016757">
    <property type="term" value="F:glycosyltransferase activity"/>
    <property type="evidence" value="ECO:0007669"/>
    <property type="project" value="UniProtKB-KW"/>
</dbReference>
<dbReference type="CDD" id="cd04187">
    <property type="entry name" value="DPM1_like_bac"/>
    <property type="match status" value="1"/>
</dbReference>
<keyword evidence="11" id="KW-1185">Reference proteome</keyword>
<dbReference type="HOGENOM" id="CLU_033536_0_1_5"/>
<dbReference type="CAZy" id="GT2">
    <property type="family name" value="Glycosyltransferase Family 2"/>
</dbReference>
<dbReference type="EMBL" id="CP002156">
    <property type="protein sequence ID" value="ADM10425.1"/>
    <property type="molecule type" value="Genomic_DNA"/>
</dbReference>
<feature type="transmembrane region" description="Helical" evidence="8">
    <location>
        <begin position="267"/>
        <end position="289"/>
    </location>
</feature>
<organism evidence="10 11">
    <name type="scientific">Parvularcula bermudensis (strain ATCC BAA-594 / HTCC2503 / KCTC 12087)</name>
    <dbReference type="NCBI Taxonomy" id="314260"/>
    <lineage>
        <taxon>Bacteria</taxon>
        <taxon>Pseudomonadati</taxon>
        <taxon>Pseudomonadota</taxon>
        <taxon>Alphaproteobacteria</taxon>
        <taxon>Parvularculales</taxon>
        <taxon>Parvularculaceae</taxon>
        <taxon>Parvularcula</taxon>
    </lineage>
</organism>
<dbReference type="InterPro" id="IPR001173">
    <property type="entry name" value="Glyco_trans_2-like"/>
</dbReference>
<proteinExistence type="predicted"/>
<dbReference type="Gene3D" id="3.90.550.10">
    <property type="entry name" value="Spore Coat Polysaccharide Biosynthesis Protein SpsA, Chain A"/>
    <property type="match status" value="1"/>
</dbReference>
<dbReference type="PANTHER" id="PTHR48090:SF3">
    <property type="entry name" value="UNDECAPRENYL-PHOSPHATE 4-DEOXY-4-FORMAMIDO-L-ARABINOSE TRANSFERASE"/>
    <property type="match status" value="1"/>
</dbReference>
<dbReference type="InterPro" id="IPR029044">
    <property type="entry name" value="Nucleotide-diphossugar_trans"/>
</dbReference>
<evidence type="ECO:0000313" key="11">
    <source>
        <dbReference type="Proteomes" id="UP000001302"/>
    </source>
</evidence>
<keyword evidence="5" id="KW-0448">Lipopolysaccharide biosynthesis</keyword>
<dbReference type="STRING" id="314260.PB2503_11904"/>
<sequence length="336" mass="36582">MTTERPTLTLVIPAHNEAEGLGHLVDALDHTLRHVTDYELLVVDDGSTDNTAGVLRSLREAWPHLRYVILSRNFGHQAAVRAGLSRARGRAVIVMDADMQHPPSVLIEMISAWRSGADVVHAVRRYGATIPLFKRLTSGLYYRLLNLISDARLETGAADFYLLDERVVQDLNALTEQHLFLRGVIPSLGYRRRTVPFTAGDRSTGQSSYSLKKMLRLARDGVLSTSVKPLRIGVLLSSLVGGAAALYAAYALLVALRGEALPGWTSIILVVSVIGAMQLLTLGIIGEYLGRVLAEARGRPSFLIADDSLDADRHVAALSDEPSGREDGPFRVEDGS</sequence>
<keyword evidence="1" id="KW-1003">Cell membrane</keyword>
<dbReference type="eggNOG" id="COG1215">
    <property type="taxonomic scope" value="Bacteria"/>
</dbReference>
<reference evidence="11" key="1">
    <citation type="submission" date="2010-08" db="EMBL/GenBank/DDBJ databases">
        <title>Genome sequence of Parvularcula bermudensis HTCC2503.</title>
        <authorList>
            <person name="Kang D.-M."/>
            <person name="Oh H.-M."/>
            <person name="Cho J.-C."/>
        </authorList>
    </citation>
    <scope>NUCLEOTIDE SEQUENCE [LARGE SCALE GENOMIC DNA]</scope>
    <source>
        <strain evidence="11">ATCC BAA-594 / HTCC2503 / KCTC 12087</strain>
    </source>
</reference>
<name>E0TDX6_PARBH</name>
<dbReference type="RefSeq" id="WP_013301399.1">
    <property type="nucleotide sequence ID" value="NC_014414.1"/>
</dbReference>
<evidence type="ECO:0000256" key="5">
    <source>
        <dbReference type="ARBA" id="ARBA00022985"/>
    </source>
</evidence>